<dbReference type="GO" id="GO:0003735">
    <property type="term" value="F:structural constituent of ribosome"/>
    <property type="evidence" value="ECO:0000318"/>
    <property type="project" value="GO_Central"/>
</dbReference>
<dbReference type="HOGENOM" id="CLU_055188_1_0_1"/>
<dbReference type="eggNOG" id="KOG0846">
    <property type="taxonomic scope" value="Eukaryota"/>
</dbReference>
<evidence type="ECO:0000256" key="2">
    <source>
        <dbReference type="ARBA" id="ARBA00022980"/>
    </source>
</evidence>
<protein>
    <recommendedName>
        <fullName evidence="4">Large ribosomal subunit protein uL15m</fullName>
    </recommendedName>
    <alternativeName>
        <fullName evidence="5">39S ribosomal protein L15, mitochondrial</fullName>
    </alternativeName>
</protein>
<dbReference type="PaxDb" id="6239-Y92H12BR.8"/>
<dbReference type="OMA" id="GEEHFNG"/>
<evidence type="ECO:0000313" key="9">
    <source>
        <dbReference type="Proteomes" id="UP000001940"/>
    </source>
</evidence>
<evidence type="ECO:0000256" key="4">
    <source>
        <dbReference type="ARBA" id="ARBA00035299"/>
    </source>
</evidence>
<dbReference type="GeneID" id="171710"/>
<dbReference type="PhylomeDB" id="Q9BPN6"/>
<evidence type="ECO:0000256" key="3">
    <source>
        <dbReference type="ARBA" id="ARBA00023274"/>
    </source>
</evidence>
<dbReference type="OrthoDB" id="361383at2759"/>
<name>Q9BPN6_CAEEL</name>
<evidence type="ECO:0000313" key="10">
    <source>
        <dbReference type="WormBase" id="Y92H12BR.8"/>
    </source>
</evidence>
<dbReference type="PIR" id="T33051">
    <property type="entry name" value="T33051"/>
</dbReference>
<dbReference type="KEGG" id="cel:CELE_Y92H12BR.8"/>
<dbReference type="Bgee" id="WBGene00022373">
    <property type="expression patterns" value="Expressed in pharyngeal muscle cell (C elegans) and 4 other cell types or tissues"/>
</dbReference>
<dbReference type="AlphaFoldDB" id="Q9BPN6"/>
<dbReference type="SUPFAM" id="SSF52080">
    <property type="entry name" value="Ribosomal proteins L15p and L18e"/>
    <property type="match status" value="1"/>
</dbReference>
<evidence type="ECO:0000259" key="7">
    <source>
        <dbReference type="Pfam" id="PF00828"/>
    </source>
</evidence>
<dbReference type="Reactome" id="R-CEL-9937383">
    <property type="pathway name" value="Mitochondrial ribosome-associated quality control"/>
</dbReference>
<dbReference type="AGR" id="WB:WBGene00022373"/>
<proteinExistence type="evidence at protein level"/>
<keyword evidence="11" id="KW-1267">Proteomics identification</keyword>
<dbReference type="Proteomes" id="UP000001940">
    <property type="component" value="Chromosome I"/>
</dbReference>
<dbReference type="PANTHER" id="PTHR12934">
    <property type="entry name" value="50S RIBOSOMAL PROTEIN L15"/>
    <property type="match status" value="1"/>
</dbReference>
<dbReference type="GO" id="GO:0006412">
    <property type="term" value="P:translation"/>
    <property type="evidence" value="ECO:0007669"/>
    <property type="project" value="InterPro"/>
</dbReference>
<dbReference type="FunCoup" id="Q9BPN6">
    <property type="interactions" value="2323"/>
</dbReference>
<dbReference type="SMR" id="Q9BPN6"/>
<dbReference type="PeptideAtlas" id="Q9BPN6"/>
<evidence type="ECO:0000256" key="6">
    <source>
        <dbReference type="SAM" id="MobiDB-lite"/>
    </source>
</evidence>
<dbReference type="STRING" id="6239.Y92H12BR.8.1"/>
<feature type="region of interest" description="Disordered" evidence="6">
    <location>
        <begin position="33"/>
        <end position="52"/>
    </location>
</feature>
<keyword evidence="2" id="KW-0689">Ribosomal protein</keyword>
<dbReference type="InterPro" id="IPR005749">
    <property type="entry name" value="Ribosomal_uL15_bac-type"/>
</dbReference>
<gene>
    <name evidence="8 10" type="primary">mrpl-15</name>
    <name evidence="8" type="ORF">CELE_Y92H12BR.8</name>
    <name evidence="10" type="ORF">Y92H12BR.8</name>
</gene>
<dbReference type="CTD" id="171710"/>
<reference evidence="8 9" key="1">
    <citation type="journal article" date="1998" name="Science">
        <title>Genome sequence of the nematode C. elegans: a platform for investigating biology.</title>
        <authorList>
            <consortium name="The C. elegans sequencing consortium"/>
            <person name="Sulson J.E."/>
            <person name="Waterston R."/>
        </authorList>
    </citation>
    <scope>NUCLEOTIDE SEQUENCE [LARGE SCALE GENOMIC DNA]</scope>
    <source>
        <strain evidence="8 9">Bristol N2</strain>
    </source>
</reference>
<feature type="domain" description="Large ribosomal subunit protein uL15/eL18" evidence="7">
    <location>
        <begin position="95"/>
        <end position="174"/>
    </location>
</feature>
<dbReference type="PANTHER" id="PTHR12934:SF11">
    <property type="entry name" value="LARGE RIBOSOMAL SUBUNIT PROTEIN UL15M"/>
    <property type="match status" value="1"/>
</dbReference>
<dbReference type="RefSeq" id="NP_490854.1">
    <property type="nucleotide sequence ID" value="NM_058453.8"/>
</dbReference>
<dbReference type="GO" id="GO:0005762">
    <property type="term" value="C:mitochondrial large ribosomal subunit"/>
    <property type="evidence" value="ECO:0000318"/>
    <property type="project" value="GO_Central"/>
</dbReference>
<dbReference type="UCSC" id="Y92H12BR.8">
    <property type="organism name" value="c. elegans"/>
</dbReference>
<dbReference type="WormBase" id="Y92H12BR.8">
    <property type="protein sequence ID" value="CE26840"/>
    <property type="gene ID" value="WBGene00022373"/>
    <property type="gene designation" value="mrpl-15"/>
</dbReference>
<dbReference type="InParanoid" id="Q9BPN6"/>
<keyword evidence="3" id="KW-0687">Ribonucleoprotein</keyword>
<evidence type="ECO:0007829" key="11">
    <source>
        <dbReference type="PeptideAtlas" id="Q9BPN6"/>
    </source>
</evidence>
<accession>Q9BPN6</accession>
<comment type="similarity">
    <text evidence="1">Belongs to the universal ribosomal protein uL15 family.</text>
</comment>
<dbReference type="Reactome" id="R-CEL-5419276">
    <property type="pathway name" value="Mitochondrial translation termination"/>
</dbReference>
<dbReference type="EMBL" id="BX284601">
    <property type="protein sequence ID" value="CCD70789.1"/>
    <property type="molecule type" value="Genomic_DNA"/>
</dbReference>
<keyword evidence="9" id="KW-1185">Reference proteome</keyword>
<dbReference type="Reactome" id="R-CEL-5389840">
    <property type="pathway name" value="Mitochondrial translation elongation"/>
</dbReference>
<dbReference type="InterPro" id="IPR021131">
    <property type="entry name" value="Ribosomal_uL15/eL18"/>
</dbReference>
<sequence length="298" mass="33840">MSQAARSAKERALQIVEQASRIRIQDARDNIGARTTGRQLKKGHNQMGHTQGALERAAKPPLGWIWGDFFRPWQRMYPGEKLFNADINTRREYIPLSLVELARLIDLGWINPRQPIDISTLCTTQKFQINPKMRQYGFDLTEEGADSFPYSIDIEVQYATPSAIAAVEKAGGRVRTAYYDVESLEAAINPKCWFEAGKVVPKRKQPPQSLLEYYMDAKNRGYLCEEQEIEKERALSAQIRGYTLPPPPSSAALKAVDQVFHGIPSGSVVSLADRKVFVTKNELHREYYSSRRADKLYS</sequence>
<dbReference type="InterPro" id="IPR036227">
    <property type="entry name" value="Ribosomal_uL15/eL18_sf"/>
</dbReference>
<evidence type="ECO:0000256" key="5">
    <source>
        <dbReference type="ARBA" id="ARBA00035423"/>
    </source>
</evidence>
<dbReference type="PIR" id="D87724">
    <property type="entry name" value="D87724"/>
</dbReference>
<dbReference type="Pfam" id="PF00828">
    <property type="entry name" value="Ribosomal_L27A"/>
    <property type="match status" value="1"/>
</dbReference>
<organism evidence="8 9">
    <name type="scientific">Caenorhabditis elegans</name>
    <dbReference type="NCBI Taxonomy" id="6239"/>
    <lineage>
        <taxon>Eukaryota</taxon>
        <taxon>Metazoa</taxon>
        <taxon>Ecdysozoa</taxon>
        <taxon>Nematoda</taxon>
        <taxon>Chromadorea</taxon>
        <taxon>Rhabditida</taxon>
        <taxon>Rhabditina</taxon>
        <taxon>Rhabditomorpha</taxon>
        <taxon>Rhabditoidea</taxon>
        <taxon>Rhabditidae</taxon>
        <taxon>Peloderinae</taxon>
        <taxon>Caenorhabditis</taxon>
    </lineage>
</organism>
<evidence type="ECO:0000313" key="8">
    <source>
        <dbReference type="EMBL" id="CCD70789.1"/>
    </source>
</evidence>
<evidence type="ECO:0000256" key="1">
    <source>
        <dbReference type="ARBA" id="ARBA00007320"/>
    </source>
</evidence>